<organism evidence="1">
    <name type="scientific">uncultured delta proteobacterium</name>
    <dbReference type="NCBI Taxonomy" id="34034"/>
    <lineage>
        <taxon>Bacteria</taxon>
        <taxon>Deltaproteobacteria</taxon>
        <taxon>environmental samples</taxon>
    </lineage>
</organism>
<evidence type="ECO:0000313" key="1">
    <source>
        <dbReference type="EMBL" id="SBV95488.1"/>
    </source>
</evidence>
<accession>A0A212J7T7</accession>
<dbReference type="AlphaFoldDB" id="A0A212J7T7"/>
<reference evidence="1" key="1">
    <citation type="submission" date="2016-04" db="EMBL/GenBank/DDBJ databases">
        <authorList>
            <person name="Evans L.H."/>
            <person name="Alamgir A."/>
            <person name="Owens N."/>
            <person name="Weber N.D."/>
            <person name="Virtaneva K."/>
            <person name="Barbian K."/>
            <person name="Babar A."/>
            <person name="Rosenke K."/>
        </authorList>
    </citation>
    <scope>NUCLEOTIDE SEQUENCE</scope>
    <source>
        <strain evidence="1">86</strain>
    </source>
</reference>
<dbReference type="EMBL" id="FLUQ01000001">
    <property type="protein sequence ID" value="SBV95488.1"/>
    <property type="molecule type" value="Genomic_DNA"/>
</dbReference>
<sequence>MILFYLVLIVDSLVLQPLRCLLGFVMRFLWHPPMVAGMPSPYILDELLAVAKDRLQTLDRSIYGQGGDSAKFLGMLYYATGDHAEWQNVLALVQDDGTIKRSLAPETSTVPFSGDMLSGLLLAVLRRLPALTKGEATREEWIKLCRLWERTTWQGFPLLFANAATGKKEVFARGHIWRPWWVFGSEDILTALVWLYMGWKITGERRYLTAYYATLILQAPGLLMGCPDAQIWLGSVYGIATYNTHSKVLGCYAGWKLTGNIFFKLALAQAHRRHGAYNADICVLAGSVAGKEGWYKNALELIGHAVSKGCCICPQTKSYISLFWPPEKVVRSECILPPQFRGGDYIWERNPIKGDFLDDDYRVRKSLDVIFPAHVLKEVAP</sequence>
<proteinExistence type="predicted"/>
<protein>
    <submittedName>
        <fullName evidence="1">Uncharacterized protein</fullName>
    </submittedName>
</protein>
<gene>
    <name evidence="1" type="ORF">KL86DPRO_10876</name>
</gene>
<name>A0A212J7T7_9DELT</name>